<feature type="region of interest" description="Disordered" evidence="1">
    <location>
        <begin position="503"/>
        <end position="528"/>
    </location>
</feature>
<dbReference type="PANTHER" id="PTHR13663:SF2">
    <property type="entry name" value="SIMILAR TO RIKEN CDNA 6430548M08"/>
    <property type="match status" value="1"/>
</dbReference>
<reference evidence="2" key="1">
    <citation type="submission" date="2020-04" db="EMBL/GenBank/DDBJ databases">
        <title>Hybrid Assembly of Korean Phytophthora infestans isolates.</title>
        <authorList>
            <person name="Prokchorchik M."/>
            <person name="Lee Y."/>
            <person name="Seo J."/>
            <person name="Cho J.-H."/>
            <person name="Park Y.-E."/>
            <person name="Jang D.-C."/>
            <person name="Im J.-S."/>
            <person name="Choi J.-G."/>
            <person name="Park H.-J."/>
            <person name="Lee G.-B."/>
            <person name="Lee Y.-G."/>
            <person name="Hong S.-Y."/>
            <person name="Cho K."/>
            <person name="Sohn K.H."/>
        </authorList>
    </citation>
    <scope>NUCLEOTIDE SEQUENCE</scope>
    <source>
        <strain evidence="2">KR_1_A1</strain>
        <strain evidence="3">KR_2_A2</strain>
    </source>
</reference>
<dbReference type="SUPFAM" id="SSF103657">
    <property type="entry name" value="BAR/IMD domain-like"/>
    <property type="match status" value="1"/>
</dbReference>
<name>A0A833TDI1_PHYIN</name>
<dbReference type="InterPro" id="IPR039872">
    <property type="entry name" value="KIAA0513"/>
</dbReference>
<dbReference type="EMBL" id="WSZM01000181">
    <property type="protein sequence ID" value="KAF4039146.1"/>
    <property type="molecule type" value="Genomic_DNA"/>
</dbReference>
<dbReference type="AlphaFoldDB" id="A0A833TDI1"/>
<dbReference type="Proteomes" id="UP000704712">
    <property type="component" value="Unassembled WGS sequence"/>
</dbReference>
<evidence type="ECO:0000313" key="3">
    <source>
        <dbReference type="EMBL" id="KAF4144797.1"/>
    </source>
</evidence>
<sequence length="696" mass="78011">MGHWAASDEENHWRRTFCQVPFSAIYEHADKGKRSLQGLVAFFRRKAEAERGASEQLRELLLDEIGALEEPGTGIRRALLELKGFVDATCRKQLLMAQVLDEQVAEPLESLKDASETYIQTLQGEILNANNEYEVAAAAHIETVNKLHKATLEVREAKARQRLALHGIGVPEFELQRLAARVAKCEEEQAQAMMARARAKTTLYNRIIARDEMTMAVSVAYQKAEEERLDQLNASLHRFLHVEKERLQVSQQMLASLETHVQSLSRAEDIQLLIHNQRDPDNMHFQGKALALLDWQWNKTQGDHAATRRQSLSLLERRSSIEEGSVASPTSSLASTTTSSSSRRGPSINAAVMASVAPLDSPHTALTQTPMSTALHRFFAEDQVHGASFSEEIGDTREATPRSPSNASASGDEPAKLASSQTKISTEDLVHETCKTAEGRALFVKCLNRQRSLETKVKDQASFKALVACFNAFLDECVREDDIKAAKTAMILAETFYYPKIQQESRSESSDDKLDAEDPPGNGCAHTRHGEAWRRSSLCADCRDYTERTSEELLQYVDETHPLLHGGGIGRGATRTYLQEEVKKHPIWKTPSFWEKALLLAIGEELQRTPQPCPWEELPCGAPKHDGLPSREEAVCRVHNIVFGQLGSFTLSMLEFEVPLTQIESFVETMCDAHELTEDQRFLLRKNLQEIFATLR</sequence>
<keyword evidence="4" id="KW-1185">Reference proteome</keyword>
<proteinExistence type="predicted"/>
<evidence type="ECO:0000256" key="1">
    <source>
        <dbReference type="SAM" id="MobiDB-lite"/>
    </source>
</evidence>
<dbReference type="EMBL" id="JAACNO010000795">
    <property type="protein sequence ID" value="KAF4144797.1"/>
    <property type="molecule type" value="Genomic_DNA"/>
</dbReference>
<protein>
    <recommendedName>
        <fullName evidence="5">SBF1/SBF2 domain-containing protein</fullName>
    </recommendedName>
</protein>
<organism evidence="2 4">
    <name type="scientific">Phytophthora infestans</name>
    <name type="common">Potato late blight agent</name>
    <name type="synonym">Botrytis infestans</name>
    <dbReference type="NCBI Taxonomy" id="4787"/>
    <lineage>
        <taxon>Eukaryota</taxon>
        <taxon>Sar</taxon>
        <taxon>Stramenopiles</taxon>
        <taxon>Oomycota</taxon>
        <taxon>Peronosporomycetes</taxon>
        <taxon>Peronosporales</taxon>
        <taxon>Peronosporaceae</taxon>
        <taxon>Phytophthora</taxon>
    </lineage>
</organism>
<dbReference type="InterPro" id="IPR027267">
    <property type="entry name" value="AH/BAR_dom_sf"/>
</dbReference>
<evidence type="ECO:0000313" key="4">
    <source>
        <dbReference type="Proteomes" id="UP000602510"/>
    </source>
</evidence>
<dbReference type="Proteomes" id="UP000602510">
    <property type="component" value="Unassembled WGS sequence"/>
</dbReference>
<evidence type="ECO:0000313" key="2">
    <source>
        <dbReference type="EMBL" id="KAF4039146.1"/>
    </source>
</evidence>
<feature type="compositionally biased region" description="Basic and acidic residues" evidence="1">
    <location>
        <begin position="503"/>
        <end position="513"/>
    </location>
</feature>
<dbReference type="PANTHER" id="PTHR13663">
    <property type="entry name" value="SIMILAR TO RIKEN CDNA 6430548M08"/>
    <property type="match status" value="1"/>
</dbReference>
<feature type="region of interest" description="Disordered" evidence="1">
    <location>
        <begin position="320"/>
        <end position="346"/>
    </location>
</feature>
<accession>A0A833TDI1</accession>
<gene>
    <name evidence="2" type="ORF">GN244_ATG08748</name>
    <name evidence="3" type="ORF">GN958_ATG05965</name>
</gene>
<dbReference type="Gene3D" id="1.20.1270.60">
    <property type="entry name" value="Arfaptin homology (AH) domain/BAR domain"/>
    <property type="match status" value="1"/>
</dbReference>
<feature type="compositionally biased region" description="Low complexity" evidence="1">
    <location>
        <begin position="322"/>
        <end position="346"/>
    </location>
</feature>
<evidence type="ECO:0008006" key="5">
    <source>
        <dbReference type="Google" id="ProtNLM"/>
    </source>
</evidence>
<comment type="caution">
    <text evidence="2">The sequence shown here is derived from an EMBL/GenBank/DDBJ whole genome shotgun (WGS) entry which is preliminary data.</text>
</comment>
<feature type="region of interest" description="Disordered" evidence="1">
    <location>
        <begin position="393"/>
        <end position="423"/>
    </location>
</feature>